<feature type="domain" description="DAPG hydrolase PhiG" evidence="6">
    <location>
        <begin position="1"/>
        <end position="189"/>
    </location>
</feature>
<evidence type="ECO:0000256" key="3">
    <source>
        <dbReference type="ARBA" id="ARBA00022801"/>
    </source>
</evidence>
<evidence type="ECO:0000256" key="4">
    <source>
        <dbReference type="ARBA" id="ARBA00022833"/>
    </source>
</evidence>
<evidence type="ECO:0000313" key="7">
    <source>
        <dbReference type="EMBL" id="WUT40915.1"/>
    </source>
</evidence>
<evidence type="ECO:0000256" key="1">
    <source>
        <dbReference type="ARBA" id="ARBA00001947"/>
    </source>
</evidence>
<keyword evidence="3" id="KW-0378">Hydrolase</keyword>
<sequence>MWDWWFGWHSTDSARYKLWYPDAHQFSAVGEDRSADRTLTDRQRYLDNVSYVDEYVGGTLQRLAIRFTDPTRLGFEAPAPGNTVVCARVGLSRYPVAQGWLIHQVRPTGHGSEMRSRFFLGDAHMLDLPAHSVPGRGAPLMTGTAFRKLDDAALPHLTAKVMGSTFGYDLAFHCAAEMNHLAAFLPDLHQEFNGTP</sequence>
<comment type="cofactor">
    <cofactor evidence="1">
        <name>Zn(2+)</name>
        <dbReference type="ChEBI" id="CHEBI:29105"/>
    </cofactor>
</comment>
<evidence type="ECO:0000259" key="6">
    <source>
        <dbReference type="Pfam" id="PF18089"/>
    </source>
</evidence>
<evidence type="ECO:0000313" key="8">
    <source>
        <dbReference type="Proteomes" id="UP001432168"/>
    </source>
</evidence>
<dbReference type="Pfam" id="PF18089">
    <property type="entry name" value="DAPG_hydrolase"/>
    <property type="match status" value="1"/>
</dbReference>
<gene>
    <name evidence="7" type="ORF">OG929_00935</name>
</gene>
<evidence type="ECO:0000256" key="5">
    <source>
        <dbReference type="ARBA" id="ARBA00023459"/>
    </source>
</evidence>
<proteinExistence type="inferred from homology"/>
<dbReference type="Proteomes" id="UP001432168">
    <property type="component" value="Chromosome"/>
</dbReference>
<dbReference type="EMBL" id="CP109011">
    <property type="protein sequence ID" value="WUT40915.1"/>
    <property type="molecule type" value="Genomic_DNA"/>
</dbReference>
<organism evidence="7 8">
    <name type="scientific">Streptomyces pseudovenezuelae</name>
    <dbReference type="NCBI Taxonomy" id="67350"/>
    <lineage>
        <taxon>Bacteria</taxon>
        <taxon>Bacillati</taxon>
        <taxon>Actinomycetota</taxon>
        <taxon>Actinomycetes</taxon>
        <taxon>Kitasatosporales</taxon>
        <taxon>Streptomycetaceae</taxon>
        <taxon>Streptomyces</taxon>
        <taxon>Streptomyces aurantiacus group</taxon>
    </lineage>
</organism>
<protein>
    <recommendedName>
        <fullName evidence="6">DAPG hydrolase PhiG domain-containing protein</fullName>
    </recommendedName>
</protein>
<keyword evidence="2" id="KW-0479">Metal-binding</keyword>
<accession>A0ABZ1WME3</accession>
<dbReference type="RefSeq" id="WP_329257149.1">
    <property type="nucleotide sequence ID" value="NZ_CP109011.1"/>
</dbReference>
<name>A0ABZ1WME3_9ACTN</name>
<comment type="similarity">
    <text evidence="5">Belongs to the DAPG/phloretin hydrolase family.</text>
</comment>
<evidence type="ECO:0000256" key="2">
    <source>
        <dbReference type="ARBA" id="ARBA00022723"/>
    </source>
</evidence>
<keyword evidence="4" id="KW-0862">Zinc</keyword>
<keyword evidence="8" id="KW-1185">Reference proteome</keyword>
<dbReference type="InterPro" id="IPR041526">
    <property type="entry name" value="DAPG_hydrolase"/>
</dbReference>
<reference evidence="7" key="1">
    <citation type="submission" date="2022-10" db="EMBL/GenBank/DDBJ databases">
        <title>The complete genomes of actinobacterial strains from the NBC collection.</title>
        <authorList>
            <person name="Joergensen T.S."/>
            <person name="Alvarez Arevalo M."/>
            <person name="Sterndorff E.B."/>
            <person name="Faurdal D."/>
            <person name="Vuksanovic O."/>
            <person name="Mourched A.-S."/>
            <person name="Charusanti P."/>
            <person name="Shaw S."/>
            <person name="Blin K."/>
            <person name="Weber T."/>
        </authorList>
    </citation>
    <scope>NUCLEOTIDE SEQUENCE</scope>
    <source>
        <strain evidence="7">NBC_00686</strain>
    </source>
</reference>